<dbReference type="GO" id="GO:0006935">
    <property type="term" value="P:chemotaxis"/>
    <property type="evidence" value="ECO:0007669"/>
    <property type="project" value="UniProtKB-KW"/>
</dbReference>
<evidence type="ECO:0000256" key="3">
    <source>
        <dbReference type="ARBA" id="ARBA00020392"/>
    </source>
</evidence>
<dbReference type="GO" id="GO:0005886">
    <property type="term" value="C:plasma membrane"/>
    <property type="evidence" value="ECO:0007669"/>
    <property type="project" value="UniProtKB-SubCell"/>
</dbReference>
<dbReference type="InterPro" id="IPR052570">
    <property type="entry name" value="FliJ"/>
</dbReference>
<dbReference type="PANTHER" id="PTHR38786:SF1">
    <property type="entry name" value="FLAGELLAR FLIJ PROTEIN"/>
    <property type="match status" value="1"/>
</dbReference>
<evidence type="ECO:0000256" key="2">
    <source>
        <dbReference type="ARBA" id="ARBA00010004"/>
    </source>
</evidence>
<dbReference type="AlphaFoldDB" id="A0A1D8K6Q3"/>
<dbReference type="InterPro" id="IPR053716">
    <property type="entry name" value="Flag_assembly_chemotaxis_eff"/>
</dbReference>
<comment type="similarity">
    <text evidence="2">Belongs to the FliJ family.</text>
</comment>
<evidence type="ECO:0000313" key="11">
    <source>
        <dbReference type="EMBL" id="AOV16633.1"/>
    </source>
</evidence>
<organism evidence="11 12">
    <name type="scientific">Acidihalobacter aeolianus</name>
    <dbReference type="NCBI Taxonomy" id="2792603"/>
    <lineage>
        <taxon>Bacteria</taxon>
        <taxon>Pseudomonadati</taxon>
        <taxon>Pseudomonadota</taxon>
        <taxon>Gammaproteobacteria</taxon>
        <taxon>Chromatiales</taxon>
        <taxon>Ectothiorhodospiraceae</taxon>
        <taxon>Acidihalobacter</taxon>
    </lineage>
</organism>
<dbReference type="GO" id="GO:0071973">
    <property type="term" value="P:bacterial-type flagellum-dependent cell motility"/>
    <property type="evidence" value="ECO:0007669"/>
    <property type="project" value="InterPro"/>
</dbReference>
<keyword evidence="7" id="KW-1005">Bacterial flagellum biogenesis</keyword>
<keyword evidence="6" id="KW-0145">Chemotaxis</keyword>
<dbReference type="Pfam" id="PF02050">
    <property type="entry name" value="FliJ"/>
    <property type="match status" value="1"/>
</dbReference>
<evidence type="ECO:0000256" key="8">
    <source>
        <dbReference type="ARBA" id="ARBA00022927"/>
    </source>
</evidence>
<keyword evidence="4" id="KW-0813">Transport</keyword>
<evidence type="ECO:0000256" key="9">
    <source>
        <dbReference type="ARBA" id="ARBA00023136"/>
    </source>
</evidence>
<evidence type="ECO:0000256" key="4">
    <source>
        <dbReference type="ARBA" id="ARBA00022448"/>
    </source>
</evidence>
<dbReference type="InterPro" id="IPR012823">
    <property type="entry name" value="Flagell_FliJ"/>
</dbReference>
<dbReference type="PANTHER" id="PTHR38786">
    <property type="entry name" value="FLAGELLAR FLIJ PROTEIN"/>
    <property type="match status" value="1"/>
</dbReference>
<comment type="subcellular location">
    <subcellularLocation>
        <location evidence="1">Cell membrane</location>
        <topology evidence="1">Peripheral membrane protein</topology>
        <orientation evidence="1">Cytoplasmic side</orientation>
    </subcellularLocation>
</comment>
<keyword evidence="12" id="KW-1185">Reference proteome</keyword>
<name>A0A1D8K6Q3_9GAMM</name>
<dbReference type="GO" id="GO:0015031">
    <property type="term" value="P:protein transport"/>
    <property type="evidence" value="ECO:0007669"/>
    <property type="project" value="UniProtKB-KW"/>
</dbReference>
<evidence type="ECO:0000256" key="1">
    <source>
        <dbReference type="ARBA" id="ARBA00004413"/>
    </source>
</evidence>
<protein>
    <recommendedName>
        <fullName evidence="3">Flagellar FliJ protein</fullName>
    </recommendedName>
</protein>
<keyword evidence="5" id="KW-1003">Cell membrane</keyword>
<dbReference type="RefSeq" id="WP_070072224.1">
    <property type="nucleotide sequence ID" value="NZ_CP017448.1"/>
</dbReference>
<evidence type="ECO:0000256" key="6">
    <source>
        <dbReference type="ARBA" id="ARBA00022500"/>
    </source>
</evidence>
<dbReference type="KEGG" id="aaeo:BJI67_05740"/>
<dbReference type="Gene3D" id="1.10.287.1700">
    <property type="match status" value="1"/>
</dbReference>
<keyword evidence="8" id="KW-0653">Protein transport</keyword>
<keyword evidence="10" id="KW-1006">Bacterial flagellum protein export</keyword>
<evidence type="ECO:0000256" key="10">
    <source>
        <dbReference type="ARBA" id="ARBA00023225"/>
    </source>
</evidence>
<sequence length="149" mass="17669">MNRRSERLKPARQQAARLEREAAVRLVELRRAVELAKNRLGELQQWEREYAERLHSGVMRRDDLMDYRLFMQRLADAGEAQRLALLEAEKAFASGRETWLSLHARHEAICQVVVRYEEESRRDAARREQYATDEFAANGIRHRDGRHDR</sequence>
<reference evidence="11 12" key="1">
    <citation type="submission" date="2016-09" db="EMBL/GenBank/DDBJ databases">
        <title>Acidihalobacter prosperus V6 (DSM14174).</title>
        <authorList>
            <person name="Khaleque H.N."/>
            <person name="Ramsay J.P."/>
            <person name="Murphy R.J.T."/>
            <person name="Kaksonen A.H."/>
            <person name="Boxall N.J."/>
            <person name="Watkin E.L.J."/>
        </authorList>
    </citation>
    <scope>NUCLEOTIDE SEQUENCE [LARGE SCALE GENOMIC DNA]</scope>
    <source>
        <strain evidence="11 12">V6</strain>
    </source>
</reference>
<dbReference type="GO" id="GO:0009288">
    <property type="term" value="C:bacterial-type flagellum"/>
    <property type="evidence" value="ECO:0007669"/>
    <property type="project" value="InterPro"/>
</dbReference>
<dbReference type="GO" id="GO:0044781">
    <property type="term" value="P:bacterial-type flagellum organization"/>
    <property type="evidence" value="ECO:0007669"/>
    <property type="project" value="UniProtKB-KW"/>
</dbReference>
<proteinExistence type="inferred from homology"/>
<dbReference type="EMBL" id="CP017448">
    <property type="protein sequence ID" value="AOV16633.1"/>
    <property type="molecule type" value="Genomic_DNA"/>
</dbReference>
<evidence type="ECO:0000313" key="12">
    <source>
        <dbReference type="Proteomes" id="UP000095342"/>
    </source>
</evidence>
<gene>
    <name evidence="11" type="ORF">BJI67_05740</name>
</gene>
<evidence type="ECO:0000256" key="7">
    <source>
        <dbReference type="ARBA" id="ARBA00022795"/>
    </source>
</evidence>
<evidence type="ECO:0000256" key="5">
    <source>
        <dbReference type="ARBA" id="ARBA00022475"/>
    </source>
</evidence>
<keyword evidence="9" id="KW-0472">Membrane</keyword>
<accession>A0A1D8K6Q3</accession>
<dbReference type="Proteomes" id="UP000095342">
    <property type="component" value="Chromosome"/>
</dbReference>